<dbReference type="AlphaFoldDB" id="A0A5B0DYG0"/>
<dbReference type="InterPro" id="IPR029058">
    <property type="entry name" value="AB_hydrolase_fold"/>
</dbReference>
<dbReference type="Gene3D" id="3.40.50.1820">
    <property type="entry name" value="alpha/beta hydrolase"/>
    <property type="match status" value="2"/>
</dbReference>
<protein>
    <submittedName>
        <fullName evidence="1">Alpha/beta hydrolase</fullName>
    </submittedName>
</protein>
<evidence type="ECO:0000313" key="1">
    <source>
        <dbReference type="EMBL" id="KAA0971824.1"/>
    </source>
</evidence>
<sequence>MTELNFHWKHLSFASGQAFTETYGFNGSQGLTNVEGLLICPSERPSRTLLIFMHPASTLQLLPLPQAMARAGYHVLCAGSRYQRNDTSLIMENVLLDLGAWVHAARSDWGYDKVVLCGWSGGGSLTMLYQSQAERPTITTTPAGDPVDIAGAALPAADAVLSLAAHSSRALLLSEWLDPSVTDELNPDWRNEALDLYHPGYEQRSEPYSADFLATYRLAQKARMAGIDARVLQTLEDLKRRGGKEMERVFVTHRTMADPRFLDPTIDPNGRKPGWTYLGAPETVNSGPVGLGRVSTLRSWLSQWSHQHTRADSLVTARDVSVPFLAVECGADDAVPQPHTARIFAAVASRDKDMQVVPEANHYFVNQPANLAAAVKLICDWLASRNFG</sequence>
<name>A0A5B0DYG0_9HYPH</name>
<organism evidence="1 2">
    <name type="scientific">Aureimonas fodinaquatilis</name>
    <dbReference type="NCBI Taxonomy" id="2565783"/>
    <lineage>
        <taxon>Bacteria</taxon>
        <taxon>Pseudomonadati</taxon>
        <taxon>Pseudomonadota</taxon>
        <taxon>Alphaproteobacteria</taxon>
        <taxon>Hyphomicrobiales</taxon>
        <taxon>Aurantimonadaceae</taxon>
        <taxon>Aureimonas</taxon>
    </lineage>
</organism>
<comment type="caution">
    <text evidence="1">The sequence shown here is derived from an EMBL/GenBank/DDBJ whole genome shotgun (WGS) entry which is preliminary data.</text>
</comment>
<accession>A0A5B0DYG0</accession>
<evidence type="ECO:0000313" key="2">
    <source>
        <dbReference type="Proteomes" id="UP000324738"/>
    </source>
</evidence>
<proteinExistence type="predicted"/>
<keyword evidence="1" id="KW-0378">Hydrolase</keyword>
<reference evidence="1 2" key="1">
    <citation type="submission" date="2019-08" db="EMBL/GenBank/DDBJ databases">
        <title>Aureimonas fodiniaquatilis sp. nov., isolated from a coal mine wastewater.</title>
        <authorList>
            <person name="Kim W."/>
        </authorList>
    </citation>
    <scope>NUCLEOTIDE SEQUENCE [LARGE SCALE GENOMIC DNA]</scope>
    <source>
        <strain evidence="1 2">CAU 1482</strain>
    </source>
</reference>
<dbReference type="OrthoDB" id="2062670at2"/>
<keyword evidence="2" id="KW-1185">Reference proteome</keyword>
<dbReference type="EMBL" id="VTWH01000001">
    <property type="protein sequence ID" value="KAA0971824.1"/>
    <property type="molecule type" value="Genomic_DNA"/>
</dbReference>
<dbReference type="SUPFAM" id="SSF53474">
    <property type="entry name" value="alpha/beta-Hydrolases"/>
    <property type="match status" value="1"/>
</dbReference>
<gene>
    <name evidence="1" type="ORF">FPY71_01450</name>
</gene>
<dbReference type="GO" id="GO:0016787">
    <property type="term" value="F:hydrolase activity"/>
    <property type="evidence" value="ECO:0007669"/>
    <property type="project" value="UniProtKB-KW"/>
</dbReference>
<dbReference type="Proteomes" id="UP000324738">
    <property type="component" value="Unassembled WGS sequence"/>
</dbReference>
<dbReference type="RefSeq" id="WP_149296916.1">
    <property type="nucleotide sequence ID" value="NZ_VTWH01000001.1"/>
</dbReference>